<dbReference type="PROSITE" id="PS50157">
    <property type="entry name" value="ZINC_FINGER_C2H2_2"/>
    <property type="match status" value="1"/>
</dbReference>
<organism evidence="4 5">
    <name type="scientific">Nosema bombycis (strain CQ1 / CVCC 102059)</name>
    <name type="common">Microsporidian parasite</name>
    <name type="synonym">Pebrine of silkworm</name>
    <dbReference type="NCBI Taxonomy" id="578461"/>
    <lineage>
        <taxon>Eukaryota</taxon>
        <taxon>Fungi</taxon>
        <taxon>Fungi incertae sedis</taxon>
        <taxon>Microsporidia</taxon>
        <taxon>Nosematidae</taxon>
        <taxon>Nosema</taxon>
    </lineage>
</organism>
<dbReference type="EMBL" id="KB909389">
    <property type="protein sequence ID" value="EOB12269.1"/>
    <property type="molecule type" value="Genomic_DNA"/>
</dbReference>
<proteinExistence type="predicted"/>
<dbReference type="SUPFAM" id="SSF57667">
    <property type="entry name" value="beta-beta-alpha zinc fingers"/>
    <property type="match status" value="1"/>
</dbReference>
<feature type="domain" description="C2H2-type" evidence="2">
    <location>
        <begin position="55"/>
        <end position="81"/>
    </location>
</feature>
<keyword evidence="1" id="KW-0862">Zinc</keyword>
<evidence type="ECO:0000313" key="3">
    <source>
        <dbReference type="EMBL" id="EOB11996.1"/>
    </source>
</evidence>
<dbReference type="InterPro" id="IPR036236">
    <property type="entry name" value="Znf_C2H2_sf"/>
</dbReference>
<name>R0M2K7_NOSB1</name>
<keyword evidence="5" id="KW-1185">Reference proteome</keyword>
<dbReference type="PROSITE" id="PS00028">
    <property type="entry name" value="ZINC_FINGER_C2H2_1"/>
    <property type="match status" value="1"/>
</dbReference>
<evidence type="ECO:0000259" key="2">
    <source>
        <dbReference type="PROSITE" id="PS50157"/>
    </source>
</evidence>
<dbReference type="AlphaFoldDB" id="R0M2K7"/>
<gene>
    <name evidence="4" type="ORF">NBO_481g0004</name>
    <name evidence="3" type="ORF">NBO_597g0001</name>
</gene>
<dbReference type="VEuPathDB" id="MicrosporidiaDB:NBO_597g0001"/>
<evidence type="ECO:0000313" key="5">
    <source>
        <dbReference type="Proteomes" id="UP000016927"/>
    </source>
</evidence>
<dbReference type="InterPro" id="IPR013087">
    <property type="entry name" value="Znf_C2H2_type"/>
</dbReference>
<reference evidence="4 5" key="1">
    <citation type="journal article" date="2013" name="BMC Genomics">
        <title>Comparative genomics of parasitic silkworm microsporidia reveal an association between genome expansion and host adaptation.</title>
        <authorList>
            <person name="Pan G."/>
            <person name="Xu J."/>
            <person name="Li T."/>
            <person name="Xia Q."/>
            <person name="Liu S.L."/>
            <person name="Zhang G."/>
            <person name="Li S."/>
            <person name="Li C."/>
            <person name="Liu H."/>
            <person name="Yang L."/>
            <person name="Liu T."/>
            <person name="Zhang X."/>
            <person name="Wu Z."/>
            <person name="Fan W."/>
            <person name="Dang X."/>
            <person name="Xiang H."/>
            <person name="Tao M."/>
            <person name="Li Y."/>
            <person name="Hu J."/>
            <person name="Li Z."/>
            <person name="Lin L."/>
            <person name="Luo J."/>
            <person name="Geng L."/>
            <person name="Wang L."/>
            <person name="Long M."/>
            <person name="Wan Y."/>
            <person name="He N."/>
            <person name="Zhang Z."/>
            <person name="Lu C."/>
            <person name="Keeling P.J."/>
            <person name="Wang J."/>
            <person name="Xiang Z."/>
            <person name="Zhou Z."/>
        </authorList>
    </citation>
    <scope>NUCLEOTIDE SEQUENCE [LARGE SCALE GENOMIC DNA]</scope>
    <source>
        <strain evidence="4">CQ1</strain>
        <strain evidence="5">CQ1 / CVCC 102059</strain>
    </source>
</reference>
<dbReference type="VEuPathDB" id="MicrosporidiaDB:NBO_481g0004"/>
<dbReference type="EMBL" id="KB909504">
    <property type="protein sequence ID" value="EOB11996.1"/>
    <property type="molecule type" value="Genomic_DNA"/>
</dbReference>
<dbReference type="HOGENOM" id="CLU_2574476_0_0_1"/>
<keyword evidence="1" id="KW-0863">Zinc-finger</keyword>
<dbReference type="GO" id="GO:0008270">
    <property type="term" value="F:zinc ion binding"/>
    <property type="evidence" value="ECO:0007669"/>
    <property type="project" value="UniProtKB-KW"/>
</dbReference>
<keyword evidence="1" id="KW-0479">Metal-binding</keyword>
<protein>
    <submittedName>
        <fullName evidence="4">Zinc finger, C2H2-type</fullName>
    </submittedName>
</protein>
<sequence>MDDRPVYNDNMKISYTKRLVEIDTIDGNPIQVELWCSDINPKTIKFEYKKTLSVFKCEICGKEFDENKKMLLHKNYHTMRK</sequence>
<dbReference type="Proteomes" id="UP000016927">
    <property type="component" value="Unassembled WGS sequence"/>
</dbReference>
<evidence type="ECO:0000256" key="1">
    <source>
        <dbReference type="PROSITE-ProRule" id="PRU00042"/>
    </source>
</evidence>
<accession>R0M2K7</accession>
<dbReference type="OrthoDB" id="2194328at2759"/>
<evidence type="ECO:0000313" key="4">
    <source>
        <dbReference type="EMBL" id="EOB12269.1"/>
    </source>
</evidence>